<dbReference type="Gene3D" id="3.80.10.10">
    <property type="entry name" value="Ribonuclease Inhibitor"/>
    <property type="match status" value="1"/>
</dbReference>
<sequence length="247" mass="27186">MLSGEVSHSLRQLTLTSLAISSLTTSALPDLHNLTDLALPRNLLTEVPSFLVTWSLTSLNLEGNRISRLTTGHLPRTLQHLYLANNRIQVIDPDTFHQLPGLIDLDLSKNPQLTPGQDTFRSLTRGFLNLAHTRLDSLDFVRESWVSTVSLEVSGAGLPCDCKLRYFLLNRTADISGTCLDYVGEQVRVPGREFWEYVRGVDCDCLREAGESCAQPVLVSHSGARGTRPVSSLLAFSLSLMSLATLP</sequence>
<dbReference type="PROSITE" id="PS51450">
    <property type="entry name" value="LRR"/>
    <property type="match status" value="1"/>
</dbReference>
<evidence type="ECO:0000256" key="2">
    <source>
        <dbReference type="ARBA" id="ARBA00022737"/>
    </source>
</evidence>
<dbReference type="PANTHER" id="PTHR45712:SF22">
    <property type="entry name" value="INSULIN-LIKE GROWTH FACTOR-BINDING PROTEIN COMPLEX ACID LABILE SUBUNIT"/>
    <property type="match status" value="1"/>
</dbReference>
<keyword evidence="2" id="KW-0677">Repeat</keyword>
<reference evidence="4" key="1">
    <citation type="submission" date="2025-08" db="UniProtKB">
        <authorList>
            <consortium name="RefSeq"/>
        </authorList>
    </citation>
    <scope>IDENTIFICATION</scope>
</reference>
<dbReference type="RefSeq" id="XP_012946618.1">
    <property type="nucleotide sequence ID" value="XM_013091164.2"/>
</dbReference>
<dbReference type="GeneID" id="106014113"/>
<evidence type="ECO:0000256" key="1">
    <source>
        <dbReference type="ARBA" id="ARBA00022614"/>
    </source>
</evidence>
<evidence type="ECO:0000313" key="3">
    <source>
        <dbReference type="Proteomes" id="UP000694888"/>
    </source>
</evidence>
<dbReference type="InterPro" id="IPR050333">
    <property type="entry name" value="SLRP"/>
</dbReference>
<gene>
    <name evidence="4" type="primary">LOC106014113</name>
</gene>
<dbReference type="SUPFAM" id="SSF52058">
    <property type="entry name" value="L domain-like"/>
    <property type="match status" value="1"/>
</dbReference>
<dbReference type="InterPro" id="IPR032675">
    <property type="entry name" value="LRR_dom_sf"/>
</dbReference>
<evidence type="ECO:0000313" key="4">
    <source>
        <dbReference type="RefSeq" id="XP_012946618.1"/>
    </source>
</evidence>
<proteinExistence type="predicted"/>
<dbReference type="Proteomes" id="UP000694888">
    <property type="component" value="Unplaced"/>
</dbReference>
<dbReference type="InterPro" id="IPR001611">
    <property type="entry name" value="Leu-rich_rpt"/>
</dbReference>
<keyword evidence="1" id="KW-0433">Leucine-rich repeat</keyword>
<keyword evidence="3" id="KW-1185">Reference proteome</keyword>
<protein>
    <submittedName>
        <fullName evidence="4">Asporin</fullName>
    </submittedName>
</protein>
<organism evidence="3 4">
    <name type="scientific">Aplysia californica</name>
    <name type="common">California sea hare</name>
    <dbReference type="NCBI Taxonomy" id="6500"/>
    <lineage>
        <taxon>Eukaryota</taxon>
        <taxon>Metazoa</taxon>
        <taxon>Spiralia</taxon>
        <taxon>Lophotrochozoa</taxon>
        <taxon>Mollusca</taxon>
        <taxon>Gastropoda</taxon>
        <taxon>Heterobranchia</taxon>
        <taxon>Euthyneura</taxon>
        <taxon>Tectipleura</taxon>
        <taxon>Aplysiida</taxon>
        <taxon>Aplysioidea</taxon>
        <taxon>Aplysiidae</taxon>
        <taxon>Aplysia</taxon>
    </lineage>
</organism>
<name>A0ABM1AFF4_APLCA</name>
<dbReference type="Pfam" id="PF13855">
    <property type="entry name" value="LRR_8"/>
    <property type="match status" value="1"/>
</dbReference>
<dbReference type="PANTHER" id="PTHR45712">
    <property type="entry name" value="AGAP008170-PA"/>
    <property type="match status" value="1"/>
</dbReference>
<accession>A0ABM1AFF4</accession>